<reference evidence="7 8" key="1">
    <citation type="submission" date="2015-09" db="EMBL/GenBank/DDBJ databases">
        <title>Genome sequence of ICMP 13104.</title>
        <authorList>
            <person name="Visnovsky S."/>
            <person name="Lu A."/>
            <person name="Panda P."/>
            <person name="Pitman A."/>
        </authorList>
    </citation>
    <scope>NUCLEOTIDE SEQUENCE [LARGE SCALE GENOMIC DNA]</scope>
    <source>
        <strain evidence="7 8">ICMP 13104</strain>
    </source>
</reference>
<organism evidence="7 8">
    <name type="scientific">Pseudomonas viridiflava ICMP 13104</name>
    <dbReference type="NCBI Taxonomy" id="1198305"/>
    <lineage>
        <taxon>Bacteria</taxon>
        <taxon>Pseudomonadati</taxon>
        <taxon>Pseudomonadota</taxon>
        <taxon>Gammaproteobacteria</taxon>
        <taxon>Pseudomonadales</taxon>
        <taxon>Pseudomonadaceae</taxon>
        <taxon>Pseudomonas</taxon>
    </lineage>
</organism>
<dbReference type="GO" id="GO:0030288">
    <property type="term" value="C:outer membrane-bounded periplasmic space"/>
    <property type="evidence" value="ECO:0007669"/>
    <property type="project" value="TreeGrafter"/>
</dbReference>
<dbReference type="AlphaFoldDB" id="A0A0W0HFQ4"/>
<dbReference type="Pfam" id="PF01497">
    <property type="entry name" value="Peripla_BP_2"/>
    <property type="match status" value="1"/>
</dbReference>
<sequence length="307" mass="34200">MSPEQSLHPSRRTVLRLSLGLLALPGFAWAAPLQPLRPLRIITLFQGASDSAVALGVIPSGVVDSWSEKPMYRYLRPTLAAVPHVGLETQPSLEDIVLLKPDLIVASRFRHQRIAPLLEQIGPVLMLEEVFEFKRTLAMMGAALNRQAQARQLLGEWQQRVAELRGQLQAKFAGRWPITVSVLDIREDHIRSYLPASFAGSVLSELGFAWTPAAREAQGVSLKLSSKESLPVVDADLFFIFQRADSKTAQQNYDKLVQHPFWQQLRAPQEHQVWRVDAVAWSLSGGILGANRMLDEISRVVMADSTS</sequence>
<evidence type="ECO:0000313" key="7">
    <source>
        <dbReference type="EMBL" id="KTB59733.1"/>
    </source>
</evidence>
<dbReference type="Gene3D" id="3.40.50.1980">
    <property type="entry name" value="Nitrogenase molybdenum iron protein domain"/>
    <property type="match status" value="2"/>
</dbReference>
<dbReference type="CDD" id="cd01146">
    <property type="entry name" value="FhuD"/>
    <property type="match status" value="1"/>
</dbReference>
<evidence type="ECO:0000256" key="5">
    <source>
        <dbReference type="ARBA" id="ARBA00022729"/>
    </source>
</evidence>
<keyword evidence="4" id="KW-0408">Iron</keyword>
<gene>
    <name evidence="7" type="ORF">AO067_13045</name>
</gene>
<protein>
    <submittedName>
        <fullName evidence="7">Achromobactin-binding protein</fullName>
    </submittedName>
</protein>
<accession>A0A0W0HFQ4</accession>
<proteinExistence type="inferred from homology"/>
<dbReference type="SUPFAM" id="SSF53807">
    <property type="entry name" value="Helical backbone' metal receptor"/>
    <property type="match status" value="1"/>
</dbReference>
<evidence type="ECO:0000259" key="6">
    <source>
        <dbReference type="PROSITE" id="PS50983"/>
    </source>
</evidence>
<keyword evidence="5" id="KW-0732">Signal</keyword>
<feature type="domain" description="Fe/B12 periplasmic-binding" evidence="6">
    <location>
        <begin position="40"/>
        <end position="305"/>
    </location>
</feature>
<keyword evidence="8" id="KW-1185">Reference proteome</keyword>
<keyword evidence="4" id="KW-0406">Ion transport</keyword>
<dbReference type="InterPro" id="IPR002491">
    <property type="entry name" value="ABC_transptr_periplasmic_BD"/>
</dbReference>
<dbReference type="PANTHER" id="PTHR30532:SF21">
    <property type="entry name" value="SIDEROPHORE-BINDING LIPOPROTEIN YFIY-RELATED"/>
    <property type="match status" value="1"/>
</dbReference>
<name>A0A0W0HFQ4_PSEVI</name>
<dbReference type="PROSITE" id="PS50983">
    <property type="entry name" value="FE_B12_PBP"/>
    <property type="match status" value="1"/>
</dbReference>
<keyword evidence="4" id="KW-0410">Iron transport</keyword>
<evidence type="ECO:0000313" key="8">
    <source>
        <dbReference type="Proteomes" id="UP000053048"/>
    </source>
</evidence>
<comment type="similarity">
    <text evidence="2">Belongs to the bacterial solute-binding protein 8 family.</text>
</comment>
<keyword evidence="3" id="KW-0813">Transport</keyword>
<comment type="caution">
    <text evidence="7">The sequence shown here is derived from an EMBL/GenBank/DDBJ whole genome shotgun (WGS) entry which is preliminary data.</text>
</comment>
<evidence type="ECO:0000256" key="1">
    <source>
        <dbReference type="ARBA" id="ARBA00004196"/>
    </source>
</evidence>
<evidence type="ECO:0000256" key="3">
    <source>
        <dbReference type="ARBA" id="ARBA00022448"/>
    </source>
</evidence>
<dbReference type="EMBL" id="LKEJ01000146">
    <property type="protein sequence ID" value="KTB59733.1"/>
    <property type="molecule type" value="Genomic_DNA"/>
</dbReference>
<evidence type="ECO:0000256" key="2">
    <source>
        <dbReference type="ARBA" id="ARBA00008814"/>
    </source>
</evidence>
<dbReference type="Proteomes" id="UP000053048">
    <property type="component" value="Unassembled WGS sequence"/>
</dbReference>
<comment type="subcellular location">
    <subcellularLocation>
        <location evidence="1">Cell envelope</location>
    </subcellularLocation>
</comment>
<dbReference type="GO" id="GO:1901678">
    <property type="term" value="P:iron coordination entity transport"/>
    <property type="evidence" value="ECO:0007669"/>
    <property type="project" value="UniProtKB-ARBA"/>
</dbReference>
<dbReference type="PANTHER" id="PTHR30532">
    <property type="entry name" value="IRON III DICITRATE-BINDING PERIPLASMIC PROTEIN"/>
    <property type="match status" value="1"/>
</dbReference>
<evidence type="ECO:0000256" key="4">
    <source>
        <dbReference type="ARBA" id="ARBA00022496"/>
    </source>
</evidence>
<dbReference type="InterPro" id="IPR051313">
    <property type="entry name" value="Bact_iron-sidero_bind"/>
</dbReference>